<keyword evidence="3" id="KW-1185">Reference proteome</keyword>
<dbReference type="InterPro" id="IPR005149">
    <property type="entry name" value="Tscrpt_reg_PadR_N"/>
</dbReference>
<protein>
    <submittedName>
        <fullName evidence="2">Transcriptional regulator</fullName>
    </submittedName>
</protein>
<proteinExistence type="predicted"/>
<evidence type="ECO:0000259" key="1">
    <source>
        <dbReference type="Pfam" id="PF03551"/>
    </source>
</evidence>
<evidence type="ECO:0000313" key="3">
    <source>
        <dbReference type="Proteomes" id="UP000289954"/>
    </source>
</evidence>
<dbReference type="PANTHER" id="PTHR33169:SF14">
    <property type="entry name" value="TRANSCRIPTIONAL REGULATOR RV3488"/>
    <property type="match status" value="1"/>
</dbReference>
<dbReference type="InterPro" id="IPR036390">
    <property type="entry name" value="WH_DNA-bd_sf"/>
</dbReference>
<feature type="domain" description="Transcription regulator PadR N-terminal" evidence="1">
    <location>
        <begin position="18"/>
        <end position="89"/>
    </location>
</feature>
<dbReference type="InterPro" id="IPR036388">
    <property type="entry name" value="WH-like_DNA-bd_sf"/>
</dbReference>
<dbReference type="Proteomes" id="UP000289954">
    <property type="component" value="Unassembled WGS sequence"/>
</dbReference>
<gene>
    <name evidence="2" type="ORF">CBZ_31400</name>
</gene>
<dbReference type="EMBL" id="BIMR01000304">
    <property type="protein sequence ID" value="GCE78084.1"/>
    <property type="molecule type" value="Genomic_DNA"/>
</dbReference>
<reference evidence="2 3" key="1">
    <citation type="submission" date="2019-01" db="EMBL/GenBank/DDBJ databases">
        <title>Draft genome sequence of Cellulomonas takizawaensis strain TKZ-21.</title>
        <authorList>
            <person name="Yamamura H."/>
            <person name="Hayashi T."/>
            <person name="Hamada M."/>
            <person name="Serisawa Y."/>
            <person name="Matsuyama K."/>
            <person name="Nakagawa Y."/>
            <person name="Otoguro M."/>
            <person name="Yanagida F."/>
            <person name="Hayakawa M."/>
        </authorList>
    </citation>
    <scope>NUCLEOTIDE SEQUENCE [LARGE SCALE GENOMIC DNA]</scope>
    <source>
        <strain evidence="2 3">NBRC12680</strain>
    </source>
</reference>
<dbReference type="SUPFAM" id="SSF46785">
    <property type="entry name" value="Winged helix' DNA-binding domain"/>
    <property type="match status" value="1"/>
</dbReference>
<sequence length="123" mass="13328">MDDTRDPQLLKGVLPMLVLAVLRGGESYGYELVTRLQDAGLADLGAGTLYPVLNRLEREGRVSSRLVASTSGPARKYYVPTDAGTAELDRAERSWHRLSATVARVLDTDAPPTTSTDPSRGTR</sequence>
<dbReference type="InterPro" id="IPR052509">
    <property type="entry name" value="Metal_resp_DNA-bind_regulator"/>
</dbReference>
<dbReference type="Gene3D" id="1.10.10.10">
    <property type="entry name" value="Winged helix-like DNA-binding domain superfamily/Winged helix DNA-binding domain"/>
    <property type="match status" value="1"/>
</dbReference>
<accession>A0A402DVD3</accession>
<dbReference type="PANTHER" id="PTHR33169">
    <property type="entry name" value="PADR-FAMILY TRANSCRIPTIONAL REGULATOR"/>
    <property type="match status" value="1"/>
</dbReference>
<dbReference type="OrthoDB" id="122286at2"/>
<dbReference type="RefSeq" id="WP_130782722.1">
    <property type="nucleotide sequence ID" value="NZ_BIMR01000304.1"/>
</dbReference>
<evidence type="ECO:0000313" key="2">
    <source>
        <dbReference type="EMBL" id="GCE78084.1"/>
    </source>
</evidence>
<organism evidence="2 3">
    <name type="scientific">Cellulomonas biazotea</name>
    <dbReference type="NCBI Taxonomy" id="1709"/>
    <lineage>
        <taxon>Bacteria</taxon>
        <taxon>Bacillati</taxon>
        <taxon>Actinomycetota</taxon>
        <taxon>Actinomycetes</taxon>
        <taxon>Micrococcales</taxon>
        <taxon>Cellulomonadaceae</taxon>
        <taxon>Cellulomonas</taxon>
    </lineage>
</organism>
<comment type="caution">
    <text evidence="2">The sequence shown here is derived from an EMBL/GenBank/DDBJ whole genome shotgun (WGS) entry which is preliminary data.</text>
</comment>
<dbReference type="Pfam" id="PF03551">
    <property type="entry name" value="PadR"/>
    <property type="match status" value="1"/>
</dbReference>
<name>A0A402DVD3_9CELL</name>
<dbReference type="AlphaFoldDB" id="A0A402DVD3"/>